<comment type="caution">
    <text evidence="3">The sequence shown here is derived from an EMBL/GenBank/DDBJ whole genome shotgun (WGS) entry which is preliminary data.</text>
</comment>
<accession>A0A316A744</accession>
<feature type="transmembrane region" description="Helical" evidence="1">
    <location>
        <begin position="227"/>
        <end position="249"/>
    </location>
</feature>
<sequence length="394" mass="42186">MVDIGEGVIALINQMYTQMIPYTEQIAAVIVKKVNVVAAIGAILYIFGNLIKQIYYNEEINFLPYLRPFLILMLIPMLPLITDGIDSIATEIRTSVNGSNSKISERIHDNSKYMQDAIDRKWDRIGNDEALYKETFGSSRSNDDSGVFPIGDDIKLFMGKSTDEIKIALVLLIQNLLITLMYIAEAALLLMSLCYKLILKMGFPIVVTLTIFPGFTNNLISWFGRYVNFSLLPAVAAMYSTIAFGLMDLYLQTDPIDVASGSDTQNPEFLGFAYIGVLILCLIGYIFVPSMTSMLVTIGGVGNITGGTTRALAQASGTANRVGTNAANKISRISSNAIGGAATGAATGAALGRSFADTNSSKAKTAASTVVGSMGGAMVGAIKGVSKPKNNNKA</sequence>
<dbReference type="InterPro" id="IPR012424">
    <property type="entry name" value="Conjugative_transposon_TraJ_C"/>
</dbReference>
<evidence type="ECO:0000259" key="2">
    <source>
        <dbReference type="Pfam" id="PF07863"/>
    </source>
</evidence>
<keyword evidence="1" id="KW-1133">Transmembrane helix</keyword>
<reference evidence="3 4" key="1">
    <citation type="submission" date="2018-03" db="EMBL/GenBank/DDBJ databases">
        <title>Genomic Encyclopedia of Archaeal and Bacterial Type Strains, Phase II (KMG-II): from individual species to whole genera.</title>
        <authorList>
            <person name="Goeker M."/>
        </authorList>
    </citation>
    <scope>NUCLEOTIDE SEQUENCE [LARGE SCALE GENOMIC DNA]</scope>
    <source>
        <strain evidence="3 4">DSM 100346</strain>
    </source>
</reference>
<dbReference type="RefSeq" id="WP_109678202.1">
    <property type="nucleotide sequence ID" value="NZ_QGDT01000023.1"/>
</dbReference>
<dbReference type="OrthoDB" id="1147144at2"/>
<evidence type="ECO:0000313" key="4">
    <source>
        <dbReference type="Proteomes" id="UP000245880"/>
    </source>
</evidence>
<dbReference type="EMBL" id="QGDT01000023">
    <property type="protein sequence ID" value="PWJ53413.1"/>
    <property type="molecule type" value="Genomic_DNA"/>
</dbReference>
<evidence type="ECO:0000256" key="1">
    <source>
        <dbReference type="SAM" id="Phobius"/>
    </source>
</evidence>
<dbReference type="Pfam" id="PF07863">
    <property type="entry name" value="CtnDOT_TraJ"/>
    <property type="match status" value="1"/>
</dbReference>
<proteinExistence type="predicted"/>
<feature type="transmembrane region" description="Helical" evidence="1">
    <location>
        <begin position="269"/>
        <end position="288"/>
    </location>
</feature>
<keyword evidence="4" id="KW-1185">Reference proteome</keyword>
<name>A0A316A744_9BACT</name>
<dbReference type="AlphaFoldDB" id="A0A316A744"/>
<feature type="transmembrane region" description="Helical" evidence="1">
    <location>
        <begin position="34"/>
        <end position="56"/>
    </location>
</feature>
<gene>
    <name evidence="3" type="ORF">CLV98_12327</name>
</gene>
<feature type="transmembrane region" description="Helical" evidence="1">
    <location>
        <begin position="167"/>
        <end position="191"/>
    </location>
</feature>
<protein>
    <recommendedName>
        <fullName evidence="2">Conjugative transposon TraJ C-terminal domain-containing protein</fullName>
    </recommendedName>
</protein>
<feature type="transmembrane region" description="Helical" evidence="1">
    <location>
        <begin position="197"/>
        <end position="215"/>
    </location>
</feature>
<keyword evidence="1" id="KW-0472">Membrane</keyword>
<dbReference type="Proteomes" id="UP000245880">
    <property type="component" value="Unassembled WGS sequence"/>
</dbReference>
<evidence type="ECO:0000313" key="3">
    <source>
        <dbReference type="EMBL" id="PWJ53413.1"/>
    </source>
</evidence>
<organism evidence="3 4">
    <name type="scientific">Dyadobacter jejuensis</name>
    <dbReference type="NCBI Taxonomy" id="1082580"/>
    <lineage>
        <taxon>Bacteria</taxon>
        <taxon>Pseudomonadati</taxon>
        <taxon>Bacteroidota</taxon>
        <taxon>Cytophagia</taxon>
        <taxon>Cytophagales</taxon>
        <taxon>Spirosomataceae</taxon>
        <taxon>Dyadobacter</taxon>
    </lineage>
</organism>
<keyword evidence="1" id="KW-0812">Transmembrane</keyword>
<feature type="domain" description="Conjugative transposon TraJ C-terminal" evidence="2">
    <location>
        <begin position="9"/>
        <end position="347"/>
    </location>
</feature>